<feature type="domain" description="YHYH" evidence="1">
    <location>
        <begin position="153"/>
        <end position="274"/>
    </location>
</feature>
<accession>A0A382MX33</accession>
<dbReference type="InterPro" id="IPR025924">
    <property type="entry name" value="YHYH_dom"/>
</dbReference>
<dbReference type="PANTHER" id="PTHR30289">
    <property type="entry name" value="UNCHARACTERIZED PROTEIN YBCL-RELATED"/>
    <property type="match status" value="1"/>
</dbReference>
<dbReference type="PROSITE" id="PS51257">
    <property type="entry name" value="PROKAR_LIPOPROTEIN"/>
    <property type="match status" value="1"/>
</dbReference>
<organism evidence="2">
    <name type="scientific">marine metagenome</name>
    <dbReference type="NCBI Taxonomy" id="408172"/>
    <lineage>
        <taxon>unclassified sequences</taxon>
        <taxon>metagenomes</taxon>
        <taxon>ecological metagenomes</taxon>
    </lineage>
</organism>
<evidence type="ECO:0000313" key="2">
    <source>
        <dbReference type="EMBL" id="SVC52337.1"/>
    </source>
</evidence>
<dbReference type="PANTHER" id="PTHR30289:SF8">
    <property type="entry name" value="YHYH DOMAIN-CONTAINING PROTEIN"/>
    <property type="match status" value="1"/>
</dbReference>
<dbReference type="EMBL" id="UINC01095894">
    <property type="protein sequence ID" value="SVC52337.1"/>
    <property type="molecule type" value="Genomic_DNA"/>
</dbReference>
<proteinExistence type="predicted"/>
<sequence length="336" mass="36196">MNKTNFAKFILLSAVIITLFLISCLKKDERLPPSSGSSCSASTTTCGKTNNLTNIPSTYLTALTKYTTANNTYAVNVCTEDTNGDGSADYMVVESSNRPNHKSYYWQAANALYEAFDFVTNLYKYAATVTATGYSGTPSSAGTNMIMEQCITMKMPINPSSASTKSNTDYSTIGLALNGVSFFNENAGPGDEITEELFTFDQCYGHPQRSGVYHYHVDPVCLIKDLGGSITENSTTVGGTTYSWIEDNGTNGGLLLGFLLDGFPVYGPVGDNHTDYAGSSAPSIDSYNGHSHSTTEFQSGIYHYHVKTANIGGTNSTVFWITNAKYYGTPGSITVR</sequence>
<dbReference type="Pfam" id="PF14240">
    <property type="entry name" value="YHYH"/>
    <property type="match status" value="1"/>
</dbReference>
<evidence type="ECO:0000259" key="1">
    <source>
        <dbReference type="Pfam" id="PF14240"/>
    </source>
</evidence>
<gene>
    <name evidence="2" type="ORF">METZ01_LOCUS305191</name>
</gene>
<dbReference type="AlphaFoldDB" id="A0A382MX33"/>
<protein>
    <recommendedName>
        <fullName evidence="1">YHYH domain-containing protein</fullName>
    </recommendedName>
</protein>
<reference evidence="2" key="1">
    <citation type="submission" date="2018-05" db="EMBL/GenBank/DDBJ databases">
        <authorList>
            <person name="Lanie J.A."/>
            <person name="Ng W.-L."/>
            <person name="Kazmierczak K.M."/>
            <person name="Andrzejewski T.M."/>
            <person name="Davidsen T.M."/>
            <person name="Wayne K.J."/>
            <person name="Tettelin H."/>
            <person name="Glass J.I."/>
            <person name="Rusch D."/>
            <person name="Podicherti R."/>
            <person name="Tsui H.-C.T."/>
            <person name="Winkler M.E."/>
        </authorList>
    </citation>
    <scope>NUCLEOTIDE SEQUENCE</scope>
</reference>
<name>A0A382MX33_9ZZZZ</name>